<evidence type="ECO:0000313" key="2">
    <source>
        <dbReference type="EMBL" id="CAG8783472.1"/>
    </source>
</evidence>
<gene>
    <name evidence="2" type="ORF">DERYTH_LOCUS19937</name>
</gene>
<comment type="caution">
    <text evidence="2">The sequence shown here is derived from an EMBL/GenBank/DDBJ whole genome shotgun (WGS) entry which is preliminary data.</text>
</comment>
<keyword evidence="1" id="KW-1133">Transmembrane helix</keyword>
<proteinExistence type="predicted"/>
<evidence type="ECO:0000313" key="3">
    <source>
        <dbReference type="Proteomes" id="UP000789405"/>
    </source>
</evidence>
<dbReference type="EMBL" id="CAJVPY010022668">
    <property type="protein sequence ID" value="CAG8783472.1"/>
    <property type="molecule type" value="Genomic_DNA"/>
</dbReference>
<organism evidence="2 3">
    <name type="scientific">Dentiscutata erythropus</name>
    <dbReference type="NCBI Taxonomy" id="1348616"/>
    <lineage>
        <taxon>Eukaryota</taxon>
        <taxon>Fungi</taxon>
        <taxon>Fungi incertae sedis</taxon>
        <taxon>Mucoromycota</taxon>
        <taxon>Glomeromycotina</taxon>
        <taxon>Glomeromycetes</taxon>
        <taxon>Diversisporales</taxon>
        <taxon>Gigasporaceae</taxon>
        <taxon>Dentiscutata</taxon>
    </lineage>
</organism>
<feature type="non-terminal residue" evidence="2">
    <location>
        <position position="68"/>
    </location>
</feature>
<dbReference type="Proteomes" id="UP000789405">
    <property type="component" value="Unassembled WGS sequence"/>
</dbReference>
<name>A0A9N9JHZ3_9GLOM</name>
<evidence type="ECO:0000256" key="1">
    <source>
        <dbReference type="SAM" id="Phobius"/>
    </source>
</evidence>
<dbReference type="AlphaFoldDB" id="A0A9N9JHZ3"/>
<keyword evidence="1" id="KW-0812">Transmembrane</keyword>
<keyword evidence="1" id="KW-0472">Membrane</keyword>
<reference evidence="2" key="1">
    <citation type="submission" date="2021-06" db="EMBL/GenBank/DDBJ databases">
        <authorList>
            <person name="Kallberg Y."/>
            <person name="Tangrot J."/>
            <person name="Rosling A."/>
        </authorList>
    </citation>
    <scope>NUCLEOTIDE SEQUENCE</scope>
    <source>
        <strain evidence="2">MA453B</strain>
    </source>
</reference>
<sequence length="68" mass="7236">MLLVSIDGVARVVSIGSSSTLTSFLFSTILSLLLYSISILVALENTVGYTIKSSIKEGSILTLVLLSW</sequence>
<accession>A0A9N9JHZ3</accession>
<feature type="transmembrane region" description="Helical" evidence="1">
    <location>
        <begin position="20"/>
        <end position="43"/>
    </location>
</feature>
<keyword evidence="3" id="KW-1185">Reference proteome</keyword>
<protein>
    <submittedName>
        <fullName evidence="2">6773_t:CDS:1</fullName>
    </submittedName>
</protein>